<protein>
    <recommendedName>
        <fullName evidence="3">Right handed beta helix region</fullName>
    </recommendedName>
</protein>
<organism evidence="1 2">
    <name type="scientific">Belnapia arida</name>
    <dbReference type="NCBI Taxonomy" id="2804533"/>
    <lineage>
        <taxon>Bacteria</taxon>
        <taxon>Pseudomonadati</taxon>
        <taxon>Pseudomonadota</taxon>
        <taxon>Alphaproteobacteria</taxon>
        <taxon>Acetobacterales</taxon>
        <taxon>Roseomonadaceae</taxon>
        <taxon>Belnapia</taxon>
    </lineage>
</organism>
<accession>A0ABS1U8U5</accession>
<sequence>MLQGTVVASRWPGVTAGAHIGRAARVRNAAALQAAVDRAASAGRFFELEPGLFEIESELGLVVPAADAFRWQGSTASHIRQFADNAPILSVGDTQHGRTYTGRLRLSGFRLDYARHQHGQPRSTALRLGLLTGCVIEDGFVSPAYDERGSSADAFRGLHVTSGRTATGFFSNTLRDLHIAGAGHCVLNLSIFGSGNLFQNVYVKQSGSPPGPRPVAAGLMLLDGRGTQQEGVFEQCNFEWASGRTMLQLENVRNLTFLSCHFEGLELTGRQPALLRLANAEAQLSACTFQEISTDAAQGEGEAALCKLWGQNRLTANGLHLEWNAASRVRRPLRVVGIAAGGPVDAEPQVRLSDISVTDDAGDNQLSVTLDDRIAEPVPGLLEEYRRGALFSTLRGGRLAVGPDHTHYGYHADAVLVCPAIPLRSCVVVLSNRVRADGPGAALPVPTGALVTVIREAGPPGLPEARVQNHDGRTLLRLAAPGSRAHFRFDGSHWSHVT</sequence>
<evidence type="ECO:0008006" key="3">
    <source>
        <dbReference type="Google" id="ProtNLM"/>
    </source>
</evidence>
<evidence type="ECO:0000313" key="1">
    <source>
        <dbReference type="EMBL" id="MBL6081096.1"/>
    </source>
</evidence>
<name>A0ABS1U8U5_9PROT</name>
<comment type="caution">
    <text evidence="1">The sequence shown here is derived from an EMBL/GenBank/DDBJ whole genome shotgun (WGS) entry which is preliminary data.</text>
</comment>
<dbReference type="EMBL" id="JAETWB010000021">
    <property type="protein sequence ID" value="MBL6081096.1"/>
    <property type="molecule type" value="Genomic_DNA"/>
</dbReference>
<gene>
    <name evidence="1" type="ORF">JMJ56_24110</name>
</gene>
<proteinExistence type="predicted"/>
<dbReference type="RefSeq" id="WP_202834321.1">
    <property type="nucleotide sequence ID" value="NZ_JAETWB010000021.1"/>
</dbReference>
<reference evidence="1 2" key="1">
    <citation type="submission" date="2021-01" db="EMBL/GenBank/DDBJ databases">
        <title>Belnapia mucosa sp. nov. and Belnapia arida sp. nov., isolated from the Tabernas Desert (Almeria, Spain).</title>
        <authorList>
            <person name="Molina-Menor E."/>
            <person name="Vidal-Verdu A."/>
            <person name="Calonge A."/>
            <person name="Satari L."/>
            <person name="Pereto J."/>
            <person name="Porcar M."/>
        </authorList>
    </citation>
    <scope>NUCLEOTIDE SEQUENCE [LARGE SCALE GENOMIC DNA]</scope>
    <source>
        <strain evidence="1 2">T18</strain>
    </source>
</reference>
<dbReference type="Proteomes" id="UP000660885">
    <property type="component" value="Unassembled WGS sequence"/>
</dbReference>
<keyword evidence="2" id="KW-1185">Reference proteome</keyword>
<evidence type="ECO:0000313" key="2">
    <source>
        <dbReference type="Proteomes" id="UP000660885"/>
    </source>
</evidence>